<keyword evidence="1" id="KW-0472">Membrane</keyword>
<evidence type="ECO:0000256" key="1">
    <source>
        <dbReference type="SAM" id="Phobius"/>
    </source>
</evidence>
<gene>
    <name evidence="2" type="ORF">HPO_12353</name>
</gene>
<reference evidence="2 3" key="1">
    <citation type="journal article" date="2014" name="Antonie Van Leeuwenhoek">
        <title>Hyphomonas beringensis sp. nov. and Hyphomonas chukchiensis sp. nov., isolated from surface seawater of the Bering Sea and Chukchi Sea.</title>
        <authorList>
            <person name="Li C."/>
            <person name="Lai Q."/>
            <person name="Li G."/>
            <person name="Dong C."/>
            <person name="Wang J."/>
            <person name="Liao Y."/>
            <person name="Shao Z."/>
        </authorList>
    </citation>
    <scope>NUCLEOTIDE SEQUENCE [LARGE SCALE GENOMIC DNA]</scope>
    <source>
        <strain evidence="2 3">PS728</strain>
    </source>
</reference>
<keyword evidence="1" id="KW-0812">Transmembrane</keyword>
<keyword evidence="1" id="KW-1133">Transmembrane helix</keyword>
<dbReference type="AlphaFoldDB" id="A0A062V7L0"/>
<evidence type="ECO:0000313" key="2">
    <source>
        <dbReference type="EMBL" id="KCZ98107.1"/>
    </source>
</evidence>
<dbReference type="PATRIC" id="fig|1280954.3.peg.2501"/>
<accession>A0A062V7L0</accession>
<dbReference type="Proteomes" id="UP000027100">
    <property type="component" value="Unassembled WGS sequence"/>
</dbReference>
<feature type="transmembrane region" description="Helical" evidence="1">
    <location>
        <begin position="22"/>
        <end position="43"/>
    </location>
</feature>
<protein>
    <submittedName>
        <fullName evidence="2">Uncharacterized protein</fullName>
    </submittedName>
</protein>
<dbReference type="RefSeq" id="WP_051612576.1">
    <property type="nucleotide sequence ID" value="NZ_ARYM01000013.1"/>
</dbReference>
<comment type="caution">
    <text evidence="2">The sequence shown here is derived from an EMBL/GenBank/DDBJ whole genome shotgun (WGS) entry which is preliminary data.</text>
</comment>
<dbReference type="OrthoDB" id="9968894at2"/>
<name>A0A062V7L0_9PROT</name>
<sequence length="156" mass="16379">MDIQEILSPVTSLLPAAWDETARMLVVGLAGAVILVLALAVIARLAGGRGAKAPLTVAGAAPVALSDGPALVMLAQAASGPARGPDLDPDEWVPGNVIHLDRYKAVGLIRCDRVKSPVQFRLAPGRVYVRVGQKVRFKGRHGARRRPVADVVERAG</sequence>
<keyword evidence="3" id="KW-1185">Reference proteome</keyword>
<proteinExistence type="predicted"/>
<dbReference type="EMBL" id="ARYM01000013">
    <property type="protein sequence ID" value="KCZ98107.1"/>
    <property type="molecule type" value="Genomic_DNA"/>
</dbReference>
<evidence type="ECO:0000313" key="3">
    <source>
        <dbReference type="Proteomes" id="UP000027100"/>
    </source>
</evidence>
<organism evidence="2 3">
    <name type="scientific">Hyphomonas polymorpha PS728</name>
    <dbReference type="NCBI Taxonomy" id="1280954"/>
    <lineage>
        <taxon>Bacteria</taxon>
        <taxon>Pseudomonadati</taxon>
        <taxon>Pseudomonadota</taxon>
        <taxon>Alphaproteobacteria</taxon>
        <taxon>Hyphomonadales</taxon>
        <taxon>Hyphomonadaceae</taxon>
        <taxon>Hyphomonas</taxon>
    </lineage>
</organism>